<reference evidence="3 4" key="2">
    <citation type="journal article" date="2013" name="Stand. Genomic Sci.">
        <title>Complete genome sequence of Halorhodospira halophila SL1.</title>
        <authorList>
            <person name="Challacombe J.F."/>
            <person name="Majid S."/>
            <person name="Deole R."/>
            <person name="Brettin T.S."/>
            <person name="Bruce D."/>
            <person name="Delano S.F."/>
            <person name="Detter J.C."/>
            <person name="Gleasner C.D."/>
            <person name="Han C.S."/>
            <person name="Misra M."/>
            <person name="Reitenga K.G."/>
            <person name="Mikhailova N."/>
            <person name="Woyke T."/>
            <person name="Pitluck S."/>
            <person name="Nolan M."/>
            <person name="Land M.L."/>
            <person name="Saunders E."/>
            <person name="Tapia R."/>
            <person name="Lapidus A."/>
            <person name="Ivanova N."/>
            <person name="Hoff W.D."/>
        </authorList>
    </citation>
    <scope>NUCLEOTIDE SEQUENCE [LARGE SCALE GENOMIC DNA]</scope>
    <source>
        <strain evidence="4">DSM 244 / SL1</strain>
    </source>
</reference>
<feature type="domain" description="UspA" evidence="2">
    <location>
        <begin position="155"/>
        <end position="295"/>
    </location>
</feature>
<dbReference type="Proteomes" id="UP000000647">
    <property type="component" value="Chromosome"/>
</dbReference>
<reference evidence="4" key="1">
    <citation type="submission" date="2006-12" db="EMBL/GenBank/DDBJ databases">
        <title>Complete sequence of Halorhodospira halophila SL1.</title>
        <authorList>
            <consortium name="US DOE Joint Genome Institute"/>
            <person name="Copeland A."/>
            <person name="Lucas S."/>
            <person name="Lapidus A."/>
            <person name="Barry K."/>
            <person name="Detter J.C."/>
            <person name="Glavina del Rio T."/>
            <person name="Hammon N."/>
            <person name="Israni S."/>
            <person name="Dalin E."/>
            <person name="Tice H."/>
            <person name="Pitluck S."/>
            <person name="Saunders E."/>
            <person name="Brettin T."/>
            <person name="Bruce D."/>
            <person name="Han C."/>
            <person name="Tapia R."/>
            <person name="Schmutz J."/>
            <person name="Larimer F."/>
            <person name="Land M."/>
            <person name="Hauser L."/>
            <person name="Kyrpides N."/>
            <person name="Mikhailova N."/>
            <person name="Hoff W."/>
            <person name="Richardson P."/>
        </authorList>
    </citation>
    <scope>NUCLEOTIDE SEQUENCE [LARGE SCALE GENOMIC DNA]</scope>
    <source>
        <strain evidence="4">DSM 244 / SL1</strain>
    </source>
</reference>
<dbReference type="Pfam" id="PF00582">
    <property type="entry name" value="Usp"/>
    <property type="match status" value="2"/>
</dbReference>
<name>A1WWW9_HALHL</name>
<dbReference type="RefSeq" id="WP_011814203.1">
    <property type="nucleotide sequence ID" value="NC_008789.1"/>
</dbReference>
<dbReference type="KEGG" id="hha:Hhal_1414"/>
<evidence type="ECO:0000313" key="4">
    <source>
        <dbReference type="Proteomes" id="UP000000647"/>
    </source>
</evidence>
<evidence type="ECO:0000313" key="3">
    <source>
        <dbReference type="EMBL" id="ABM62181.1"/>
    </source>
</evidence>
<dbReference type="OrthoDB" id="5567285at2"/>
<evidence type="ECO:0000256" key="1">
    <source>
        <dbReference type="ARBA" id="ARBA00008791"/>
    </source>
</evidence>
<dbReference type="InterPro" id="IPR006015">
    <property type="entry name" value="Universal_stress_UspA"/>
</dbReference>
<gene>
    <name evidence="3" type="ordered locus">Hhal_1414</name>
</gene>
<dbReference type="InterPro" id="IPR006016">
    <property type="entry name" value="UspA"/>
</dbReference>
<accession>A1WWW9</accession>
<dbReference type="eggNOG" id="COG0589">
    <property type="taxonomic scope" value="Bacteria"/>
</dbReference>
<dbReference type="AlphaFoldDB" id="A1WWW9"/>
<dbReference type="CDD" id="cd00293">
    <property type="entry name" value="USP-like"/>
    <property type="match status" value="2"/>
</dbReference>
<dbReference type="EMBL" id="CP000544">
    <property type="protein sequence ID" value="ABM62181.1"/>
    <property type="molecule type" value="Genomic_DNA"/>
</dbReference>
<comment type="similarity">
    <text evidence="1">Belongs to the universal stress protein A family.</text>
</comment>
<dbReference type="Gene3D" id="3.40.50.620">
    <property type="entry name" value="HUPs"/>
    <property type="match status" value="2"/>
</dbReference>
<dbReference type="STRING" id="349124.Hhal_1414"/>
<dbReference type="PANTHER" id="PTHR46268:SF6">
    <property type="entry name" value="UNIVERSAL STRESS PROTEIN UP12"/>
    <property type="match status" value="1"/>
</dbReference>
<feature type="domain" description="UspA" evidence="2">
    <location>
        <begin position="1"/>
        <end position="148"/>
    </location>
</feature>
<dbReference type="PRINTS" id="PR01438">
    <property type="entry name" value="UNVRSLSTRESS"/>
</dbReference>
<dbReference type="HOGENOM" id="CLU_049301_2_1_6"/>
<sequence length="300" mass="32458">MHKILYATDLSERTEAAAQRSVELARRHSAELRAVHVIEADLEEETLRLLFREQGAGAQQATRELEQAGEARMTEQLTAIAGDGAAPSWTVGCRWGRGASEIAAEARDWGADLVAIGAHGRRVVRDLFLGATAERLTHELSAPILVVKRPPRGAYQRVLVAVDGSPRSRRAVEMAARLAPDARLHLLSVHDTTPLERIYGAGEGAAQELQAALQAGREQTAEELSRLVAELPMRDRIAHYEARSGNPATVIDQVAGEADIDLVAMGTRGLSRWQGALLGSVARRVAHESERDLLLTSGEG</sequence>
<dbReference type="InterPro" id="IPR014729">
    <property type="entry name" value="Rossmann-like_a/b/a_fold"/>
</dbReference>
<organism evidence="3 4">
    <name type="scientific">Halorhodospira halophila (strain DSM 244 / SL1)</name>
    <name type="common">Ectothiorhodospira halophila (strain DSM 244 / SL1)</name>
    <dbReference type="NCBI Taxonomy" id="349124"/>
    <lineage>
        <taxon>Bacteria</taxon>
        <taxon>Pseudomonadati</taxon>
        <taxon>Pseudomonadota</taxon>
        <taxon>Gammaproteobacteria</taxon>
        <taxon>Chromatiales</taxon>
        <taxon>Ectothiorhodospiraceae</taxon>
        <taxon>Halorhodospira</taxon>
    </lineage>
</organism>
<keyword evidence="4" id="KW-1185">Reference proteome</keyword>
<protein>
    <submittedName>
        <fullName evidence="3">UspA domain protein</fullName>
    </submittedName>
</protein>
<dbReference type="SUPFAM" id="SSF52402">
    <property type="entry name" value="Adenine nucleotide alpha hydrolases-like"/>
    <property type="match status" value="2"/>
</dbReference>
<evidence type="ECO:0000259" key="2">
    <source>
        <dbReference type="Pfam" id="PF00582"/>
    </source>
</evidence>
<dbReference type="PANTHER" id="PTHR46268">
    <property type="entry name" value="STRESS RESPONSE PROTEIN NHAX"/>
    <property type="match status" value="1"/>
</dbReference>
<proteinExistence type="inferred from homology"/>